<dbReference type="EMBL" id="CVMT01000012">
    <property type="protein sequence ID" value="CRG92427.1"/>
    <property type="molecule type" value="Genomic_DNA"/>
</dbReference>
<evidence type="ECO:0000313" key="4">
    <source>
        <dbReference type="Proteomes" id="UP000054383"/>
    </source>
</evidence>
<evidence type="ECO:0000256" key="1">
    <source>
        <dbReference type="SAM" id="MobiDB-lite"/>
    </source>
</evidence>
<dbReference type="GO" id="GO:0005739">
    <property type="term" value="C:mitochondrion"/>
    <property type="evidence" value="ECO:0007669"/>
    <property type="project" value="TreeGrafter"/>
</dbReference>
<dbReference type="InterPro" id="IPR018211">
    <property type="entry name" value="ADH_Fe_CS"/>
</dbReference>
<dbReference type="GO" id="GO:0004022">
    <property type="term" value="F:alcohol dehydrogenase (NAD+) activity"/>
    <property type="evidence" value="ECO:0007669"/>
    <property type="project" value="TreeGrafter"/>
</dbReference>
<dbReference type="AlphaFoldDB" id="A0A0U1M9Y7"/>
<feature type="domain" description="Fe-containing alcohol dehydrogenase-like C-terminal" evidence="2">
    <location>
        <begin position="282"/>
        <end position="459"/>
    </location>
</feature>
<dbReference type="InterPro" id="IPR056798">
    <property type="entry name" value="ADH_Fe_C"/>
</dbReference>
<protein>
    <recommendedName>
        <fullName evidence="2">Fe-containing alcohol dehydrogenase-like C-terminal domain-containing protein</fullName>
    </recommendedName>
</protein>
<keyword evidence="4" id="KW-1185">Reference proteome</keyword>
<dbReference type="InterPro" id="IPR039697">
    <property type="entry name" value="Alcohol_dehydrogenase_Fe"/>
</dbReference>
<dbReference type="PANTHER" id="PTHR11496:SF107">
    <property type="entry name" value="ALCOHOL DEHYDROGENASE, PUTATIVE (AFU_ORTHOLOGUE AFUA_1G06800)-RELATED"/>
    <property type="match status" value="1"/>
</dbReference>
<dbReference type="Proteomes" id="UP000054383">
    <property type="component" value="Unassembled WGS sequence"/>
</dbReference>
<accession>A0A0U1M9Y7</accession>
<feature type="region of interest" description="Disordered" evidence="1">
    <location>
        <begin position="120"/>
        <end position="143"/>
    </location>
</feature>
<dbReference type="PROSITE" id="PS00060">
    <property type="entry name" value="ADH_IRON_2"/>
    <property type="match status" value="1"/>
</dbReference>
<organism evidence="3 4">
    <name type="scientific">Talaromyces islandicus</name>
    <name type="common">Penicillium islandicum</name>
    <dbReference type="NCBI Taxonomy" id="28573"/>
    <lineage>
        <taxon>Eukaryota</taxon>
        <taxon>Fungi</taxon>
        <taxon>Dikarya</taxon>
        <taxon>Ascomycota</taxon>
        <taxon>Pezizomycotina</taxon>
        <taxon>Eurotiomycetes</taxon>
        <taxon>Eurotiomycetidae</taxon>
        <taxon>Eurotiales</taxon>
        <taxon>Trichocomaceae</taxon>
        <taxon>Talaromyces</taxon>
        <taxon>Talaromyces sect. Islandici</taxon>
    </lineage>
</organism>
<dbReference type="STRING" id="28573.A0A0U1M9Y7"/>
<reference evidence="3 4" key="1">
    <citation type="submission" date="2015-04" db="EMBL/GenBank/DDBJ databases">
        <authorList>
            <person name="Syromyatnikov M.Y."/>
            <person name="Popov V.N."/>
        </authorList>
    </citation>
    <scope>NUCLEOTIDE SEQUENCE [LARGE SCALE GENOMIC DNA]</scope>
    <source>
        <strain evidence="3">WF-38-12</strain>
    </source>
</reference>
<dbReference type="OrthoDB" id="339764at2759"/>
<dbReference type="GO" id="GO:0046872">
    <property type="term" value="F:metal ion binding"/>
    <property type="evidence" value="ECO:0007669"/>
    <property type="project" value="InterPro"/>
</dbReference>
<sequence length="483" mass="53441">MDSQSSHLRLYTAVDNFGKLSSLCLAKPHPVSAEVRAFISYEVQKRTRETLNDLNSSLPATTEIGLIELAQTRGVEYVGYGTLGLLDLNPMEDTSLTPPTFISAGQGIHGYAAGIWKRPEPQHDAQLPPKTSPKDPMPENGGSEVRAVLQSKPRQLRTDRSLHVDYWEVDQYRIDTGTPYVHCAHKAVSNSPEYAWQASQQSKISCEAIDNADKWETATFNSYTKLICVSTSLSSGEWNHYASGTNCKGKKQHFVHEDGAPTLIICDPRVAATTARDLWLASGMRAVDHFVETMCSPKPTHEATPYVTPALENLLKDLVDYRDSQSDGQPTGELLKGISDCQRGSRLALFAWIFVRVAFGTSHALEHQLGSYARVQHGITSCIFPPPVLAYTQTHSDVKIREGSHAEILSIFNETFNWSEKSASDAVARLTRILGLPSRLLQVGVTANEHIQRIVKLATTYILREYDILPPLGGIKTILDTVR</sequence>
<dbReference type="Gene3D" id="1.20.1090.10">
    <property type="entry name" value="Dehydroquinate synthase-like - alpha domain"/>
    <property type="match status" value="1"/>
</dbReference>
<proteinExistence type="predicted"/>
<evidence type="ECO:0000259" key="2">
    <source>
        <dbReference type="Pfam" id="PF25137"/>
    </source>
</evidence>
<evidence type="ECO:0000313" key="3">
    <source>
        <dbReference type="EMBL" id="CRG92427.1"/>
    </source>
</evidence>
<dbReference type="PANTHER" id="PTHR11496">
    <property type="entry name" value="ALCOHOL DEHYDROGENASE"/>
    <property type="match status" value="1"/>
</dbReference>
<dbReference type="Pfam" id="PF25137">
    <property type="entry name" value="ADH_Fe_C"/>
    <property type="match status" value="1"/>
</dbReference>
<dbReference type="SUPFAM" id="SSF56796">
    <property type="entry name" value="Dehydroquinate synthase-like"/>
    <property type="match status" value="1"/>
</dbReference>
<name>A0A0U1M9Y7_TALIS</name>
<gene>
    <name evidence="3" type="ORF">PISL3812_09486</name>
</gene>